<sequence length="627" mass="68451">MSSNAIVTTLYIDNMTCAHCETTIEHALTGIVGIENVRASYSSGKVIVTYKPDEIELEKIEELIEENDYHVKREKKSNIKNSEKETKEGETQEEETKKSVDITNIVGIGIIIFTIYTIVRRFGLTNIFNAFPIAKEGMGYGMLFVIGLLTSVHCVAMCGGICITQCAAKDSNNPVKTSKFAAMRPSLLYNLGRVISYTVMGGLVGALGSVVSFSGTMKGIVQILAGVFMVIMGLNMLNVFPWLRKLNPRMPKIFAKKIYKQRAKNNSPLFIGLLNGLMPCGPLQAMQLYALSTGDPLKGAFSMFLFSVGTFPLMFAFGALSSLLSKKFTGKMMKASAVLVLALGVFMFNSGAVLSGFTLPIFPSVTSTAQASNIAKIKDGVQTVTTGLNPGSYEPIVVQKGVPVKWIIQAEAGDINGCNNSIVVPKFNIQQDLSEGDTVIEFTPTSSGTFPFSCWMGMIRSKITVVDDLNAVDSSTINSEDNGLENVDNLIDYQIPTDELSIAEVTNDRQTVELTFDENGFSSAVIVVQKDLETVWTINGKNVDTLPNNILVFPYYGAQLEVYEGENPIRLYPDGDFDFCTSDTNLYGYVKVVDDINNIDEEAIKKEVSEYRPTDYFAGGGGLPSCH</sequence>
<feature type="transmembrane region" description="Helical" evidence="2">
    <location>
        <begin position="303"/>
        <end position="325"/>
    </location>
</feature>
<evidence type="ECO:0000256" key="1">
    <source>
        <dbReference type="ARBA" id="ARBA00022723"/>
    </source>
</evidence>
<dbReference type="RefSeq" id="WP_197715796.1">
    <property type="nucleotide sequence ID" value="NZ_LR130778.1"/>
</dbReference>
<evidence type="ECO:0000256" key="2">
    <source>
        <dbReference type="SAM" id="Phobius"/>
    </source>
</evidence>
<proteinExistence type="predicted"/>
<dbReference type="InterPro" id="IPR017969">
    <property type="entry name" value="Heavy-metal-associated_CS"/>
</dbReference>
<keyword evidence="1" id="KW-0479">Metal-binding</keyword>
<dbReference type="EMBL" id="LR130778">
    <property type="protein sequence ID" value="VDN47223.1"/>
    <property type="molecule type" value="Genomic_DNA"/>
</dbReference>
<feature type="transmembrane region" description="Helical" evidence="2">
    <location>
        <begin position="219"/>
        <end position="243"/>
    </location>
</feature>
<dbReference type="SUPFAM" id="SSF49503">
    <property type="entry name" value="Cupredoxins"/>
    <property type="match status" value="1"/>
</dbReference>
<dbReference type="Gene3D" id="2.60.40.420">
    <property type="entry name" value="Cupredoxins - blue copper proteins"/>
    <property type="match status" value="2"/>
</dbReference>
<evidence type="ECO:0000313" key="5">
    <source>
        <dbReference type="Proteomes" id="UP000279029"/>
    </source>
</evidence>
<keyword evidence="5" id="KW-1185">Reference proteome</keyword>
<dbReference type="InterPro" id="IPR006121">
    <property type="entry name" value="HMA_dom"/>
</dbReference>
<dbReference type="PANTHER" id="PTHR42208:SF1">
    <property type="entry name" value="HEAVY METAL TRANSPORTER"/>
    <property type="match status" value="1"/>
</dbReference>
<evidence type="ECO:0000259" key="3">
    <source>
        <dbReference type="PROSITE" id="PS50846"/>
    </source>
</evidence>
<keyword evidence="2" id="KW-0812">Transmembrane</keyword>
<dbReference type="KEGG" id="cbar:PATL70BA_1341"/>
<feature type="transmembrane region" description="Helical" evidence="2">
    <location>
        <begin position="102"/>
        <end position="119"/>
    </location>
</feature>
<dbReference type="InterPro" id="IPR039447">
    <property type="entry name" value="UreH-like_TM_dom"/>
</dbReference>
<dbReference type="InterPro" id="IPR036163">
    <property type="entry name" value="HMA_dom_sf"/>
</dbReference>
<dbReference type="PROSITE" id="PS01047">
    <property type="entry name" value="HMA_1"/>
    <property type="match status" value="1"/>
</dbReference>
<feature type="transmembrane region" description="Helical" evidence="2">
    <location>
        <begin position="139"/>
        <end position="166"/>
    </location>
</feature>
<name>A0A3P7PAM3_9FIRM</name>
<feature type="transmembrane region" description="Helical" evidence="2">
    <location>
        <begin position="269"/>
        <end position="291"/>
    </location>
</feature>
<keyword evidence="2" id="KW-1133">Transmembrane helix</keyword>
<gene>
    <name evidence="4" type="ORF">PATL70BA_1341</name>
</gene>
<accession>A0A3P7PAM3</accession>
<protein>
    <submittedName>
        <fullName evidence="4">Heavy metal transporter</fullName>
    </submittedName>
</protein>
<feature type="domain" description="HMA" evidence="3">
    <location>
        <begin position="6"/>
        <end position="72"/>
    </location>
</feature>
<reference evidence="4 5" key="1">
    <citation type="submission" date="2018-09" db="EMBL/GenBank/DDBJ databases">
        <authorList>
            <person name="Postec A."/>
        </authorList>
    </citation>
    <scope>NUCLEOTIDE SEQUENCE [LARGE SCALE GENOMIC DNA]</scope>
    <source>
        <strain evidence="4">70B-A</strain>
    </source>
</reference>
<dbReference type="Pfam" id="PF00403">
    <property type="entry name" value="HMA"/>
    <property type="match status" value="1"/>
</dbReference>
<dbReference type="PROSITE" id="PS50846">
    <property type="entry name" value="HMA_2"/>
    <property type="match status" value="1"/>
</dbReference>
<dbReference type="AlphaFoldDB" id="A0A3P7PAM3"/>
<evidence type="ECO:0000313" key="4">
    <source>
        <dbReference type="EMBL" id="VDN47223.1"/>
    </source>
</evidence>
<feature type="transmembrane region" description="Helical" evidence="2">
    <location>
        <begin position="337"/>
        <end position="362"/>
    </location>
</feature>
<dbReference type="CDD" id="cd00371">
    <property type="entry name" value="HMA"/>
    <property type="match status" value="1"/>
</dbReference>
<dbReference type="SUPFAM" id="SSF55008">
    <property type="entry name" value="HMA, heavy metal-associated domain"/>
    <property type="match status" value="1"/>
</dbReference>
<organism evidence="4 5">
    <name type="scientific">Petrocella atlantisensis</name>
    <dbReference type="NCBI Taxonomy" id="2173034"/>
    <lineage>
        <taxon>Bacteria</taxon>
        <taxon>Bacillati</taxon>
        <taxon>Bacillota</taxon>
        <taxon>Clostridia</taxon>
        <taxon>Lachnospirales</taxon>
        <taxon>Vallitaleaceae</taxon>
        <taxon>Petrocella</taxon>
    </lineage>
</organism>
<dbReference type="Gene3D" id="3.30.70.100">
    <property type="match status" value="1"/>
</dbReference>
<dbReference type="Proteomes" id="UP000279029">
    <property type="component" value="Chromosome"/>
</dbReference>
<feature type="transmembrane region" description="Helical" evidence="2">
    <location>
        <begin position="187"/>
        <end position="213"/>
    </location>
</feature>
<dbReference type="PANTHER" id="PTHR42208">
    <property type="entry name" value="HEAVY METAL TRANSPORTER-RELATED"/>
    <property type="match status" value="1"/>
</dbReference>
<dbReference type="InterPro" id="IPR008972">
    <property type="entry name" value="Cupredoxin"/>
</dbReference>
<keyword evidence="2" id="KW-0472">Membrane</keyword>
<dbReference type="GO" id="GO:0046872">
    <property type="term" value="F:metal ion binding"/>
    <property type="evidence" value="ECO:0007669"/>
    <property type="project" value="UniProtKB-KW"/>
</dbReference>
<dbReference type="Pfam" id="PF13386">
    <property type="entry name" value="DsbD_2"/>
    <property type="match status" value="1"/>
</dbReference>